<dbReference type="OrthoDB" id="10006939at2759"/>
<keyword evidence="2" id="KW-1185">Reference proteome</keyword>
<dbReference type="AlphaFoldDB" id="A0A183FKU9"/>
<protein>
    <submittedName>
        <fullName evidence="3">HTH_Tnp_Tc3_2 domain-containing protein</fullName>
    </submittedName>
</protein>
<organism evidence="2 3">
    <name type="scientific">Heligmosomoides polygyrus</name>
    <name type="common">Parasitic roundworm</name>
    <dbReference type="NCBI Taxonomy" id="6339"/>
    <lineage>
        <taxon>Eukaryota</taxon>
        <taxon>Metazoa</taxon>
        <taxon>Ecdysozoa</taxon>
        <taxon>Nematoda</taxon>
        <taxon>Chromadorea</taxon>
        <taxon>Rhabditida</taxon>
        <taxon>Rhabditina</taxon>
        <taxon>Rhabditomorpha</taxon>
        <taxon>Strongyloidea</taxon>
        <taxon>Heligmosomidae</taxon>
        <taxon>Heligmosomoides</taxon>
    </lineage>
</organism>
<accession>A0A183FKU9</accession>
<accession>A0A3P7YNW9</accession>
<gene>
    <name evidence="1" type="ORF">HPBE_LOCUS7810</name>
</gene>
<evidence type="ECO:0000313" key="2">
    <source>
        <dbReference type="Proteomes" id="UP000050761"/>
    </source>
</evidence>
<dbReference type="WBParaSite" id="HPBE_0000780901-mRNA-1">
    <property type="protein sequence ID" value="HPBE_0000780901-mRNA-1"/>
    <property type="gene ID" value="HPBE_0000780901"/>
</dbReference>
<sequence length="207" mass="23428">MVTGSELQIVVRLAKRRIAQKKISTMTGINVKTAKFIPRQYRETSSVKEQPVTGRAVSAANPMMASIVQRRAVRNLRTSMWKMTRKVGVSSDSTRMTIRDVLGLRSLKLQEGNSLDDRIKKLRFEGCRTLHKRISCGHHASVLFTDRNLFTIERCLNHRIDRTLARTIKEVDSKGRLVTRAEHPASVRISWLPWNGSCSILSTAPCS</sequence>
<name>A0A183FKU9_HELPZ</name>
<dbReference type="Proteomes" id="UP000050761">
    <property type="component" value="Unassembled WGS sequence"/>
</dbReference>
<evidence type="ECO:0000313" key="3">
    <source>
        <dbReference type="WBParaSite" id="HPBE_0000780901-mRNA-1"/>
    </source>
</evidence>
<dbReference type="PANTHER" id="PTHR46068:SF1">
    <property type="entry name" value="TRANSPOSASE IS30-LIKE HTH DOMAIN-CONTAINING PROTEIN"/>
    <property type="match status" value="1"/>
</dbReference>
<reference evidence="1 2" key="1">
    <citation type="submission" date="2018-11" db="EMBL/GenBank/DDBJ databases">
        <authorList>
            <consortium name="Pathogen Informatics"/>
        </authorList>
    </citation>
    <scope>NUCLEOTIDE SEQUENCE [LARGE SCALE GENOMIC DNA]</scope>
</reference>
<reference evidence="3" key="2">
    <citation type="submission" date="2019-09" db="UniProtKB">
        <authorList>
            <consortium name="WormBaseParasite"/>
        </authorList>
    </citation>
    <scope>IDENTIFICATION</scope>
</reference>
<dbReference type="PANTHER" id="PTHR46068">
    <property type="entry name" value="PROTEIN CBG27172"/>
    <property type="match status" value="1"/>
</dbReference>
<evidence type="ECO:0000313" key="1">
    <source>
        <dbReference type="EMBL" id="VDO73697.1"/>
    </source>
</evidence>
<dbReference type="EMBL" id="UZAH01025978">
    <property type="protein sequence ID" value="VDO73697.1"/>
    <property type="molecule type" value="Genomic_DNA"/>
</dbReference>
<proteinExistence type="predicted"/>